<dbReference type="RefSeq" id="WP_091082369.1">
    <property type="nucleotide sequence ID" value="NZ_FMHT01000003.1"/>
</dbReference>
<feature type="transmembrane region" description="Helical" evidence="2">
    <location>
        <begin position="110"/>
        <end position="131"/>
    </location>
</feature>
<dbReference type="Pfam" id="PF13490">
    <property type="entry name" value="zf-HC2"/>
    <property type="match status" value="1"/>
</dbReference>
<proteinExistence type="predicted"/>
<feature type="transmembrane region" description="Helical" evidence="2">
    <location>
        <begin position="174"/>
        <end position="192"/>
    </location>
</feature>
<dbReference type="AlphaFoldDB" id="A0A1C6S740"/>
<accession>A0A1C6S740</accession>
<feature type="transmembrane region" description="Helical" evidence="2">
    <location>
        <begin position="151"/>
        <end position="167"/>
    </location>
</feature>
<feature type="compositionally biased region" description="Basic and acidic residues" evidence="1">
    <location>
        <begin position="228"/>
        <end position="246"/>
    </location>
</feature>
<evidence type="ECO:0000313" key="4">
    <source>
        <dbReference type="EMBL" id="SCL25262.1"/>
    </source>
</evidence>
<keyword evidence="5" id="KW-1185">Reference proteome</keyword>
<keyword evidence="2" id="KW-1133">Transmembrane helix</keyword>
<evidence type="ECO:0000256" key="2">
    <source>
        <dbReference type="SAM" id="Phobius"/>
    </source>
</evidence>
<evidence type="ECO:0000256" key="1">
    <source>
        <dbReference type="SAM" id="MobiDB-lite"/>
    </source>
</evidence>
<organism evidence="4 5">
    <name type="scientific">Micromonospora nigra</name>
    <dbReference type="NCBI Taxonomy" id="145857"/>
    <lineage>
        <taxon>Bacteria</taxon>
        <taxon>Bacillati</taxon>
        <taxon>Actinomycetota</taxon>
        <taxon>Actinomycetes</taxon>
        <taxon>Micromonosporales</taxon>
        <taxon>Micromonosporaceae</taxon>
        <taxon>Micromonospora</taxon>
    </lineage>
</organism>
<feature type="region of interest" description="Disordered" evidence="1">
    <location>
        <begin position="226"/>
        <end position="275"/>
    </location>
</feature>
<dbReference type="Proteomes" id="UP000199699">
    <property type="component" value="Unassembled WGS sequence"/>
</dbReference>
<dbReference type="OrthoDB" id="5197868at2"/>
<evidence type="ECO:0000313" key="5">
    <source>
        <dbReference type="Proteomes" id="UP000199699"/>
    </source>
</evidence>
<protein>
    <submittedName>
        <fullName evidence="4">Predicted anti-sigma-YlaC factor YlaD, contains Zn-finger domain</fullName>
    </submittedName>
</protein>
<gene>
    <name evidence="4" type="ORF">GA0070616_3073</name>
</gene>
<feature type="domain" description="Putative zinc-finger" evidence="3">
    <location>
        <begin position="3"/>
        <end position="37"/>
    </location>
</feature>
<feature type="transmembrane region" description="Helical" evidence="2">
    <location>
        <begin position="204"/>
        <end position="221"/>
    </location>
</feature>
<name>A0A1C6S740_9ACTN</name>
<dbReference type="EMBL" id="FMHT01000003">
    <property type="protein sequence ID" value="SCL25262.1"/>
    <property type="molecule type" value="Genomic_DNA"/>
</dbReference>
<keyword evidence="2" id="KW-0812">Transmembrane</keyword>
<evidence type="ECO:0000259" key="3">
    <source>
        <dbReference type="Pfam" id="PF13490"/>
    </source>
</evidence>
<reference evidence="4 5" key="1">
    <citation type="submission" date="2016-06" db="EMBL/GenBank/DDBJ databases">
        <authorList>
            <person name="Kjaerup R.B."/>
            <person name="Dalgaard T.S."/>
            <person name="Juul-Madsen H.R."/>
        </authorList>
    </citation>
    <scope>NUCLEOTIDE SEQUENCE [LARGE SCALE GENOMIC DNA]</scope>
    <source>
        <strain evidence="4 5">DSM 43818</strain>
    </source>
</reference>
<keyword evidence="2" id="KW-0472">Membrane</keyword>
<dbReference type="InterPro" id="IPR027383">
    <property type="entry name" value="Znf_put"/>
</dbReference>
<sequence length="275" mass="29203">MGCEQWREILSAQLDGETSPHEQRVAATHLDVCGGCRRWLDEAARVTRRARTRLVADLPDLTGAILAAAPPPARRGRTQRTARRLSALAARLSPGSGSRREPAGGGRMVTGLRAALGLLGAVQLVLGLAQVGRGAVTGYGHATGQHLWHESAAWNVAVGAGFLFVALRRTSPSGLLPMLGAFVATLVLLSVNDLVASQVAVERLVSHGFLLVGYLITVLLARSGPRTGDPDGHGRPEQSRWRLRSDEVDEATPAPLRLLPPPTARVSRPPSRHAA</sequence>
<dbReference type="STRING" id="145857.GA0070616_3073"/>